<dbReference type="PROSITE" id="PS52015">
    <property type="entry name" value="TONB_CTD"/>
    <property type="match status" value="1"/>
</dbReference>
<reference evidence="12 13" key="1">
    <citation type="journal article" date="2020" name="Int. J. Syst. Evol. Microbiol.">
        <title>Novel acetic acid bacteria from cider fermentations: Acetobacter conturbans sp. nov. and Acetobacter fallax sp. nov.</title>
        <authorList>
            <person name="Sombolestani A.S."/>
            <person name="Cleenwerck I."/>
            <person name="Cnockaert M."/>
            <person name="Borremans W."/>
            <person name="Wieme A.D."/>
            <person name="De Vuyst L."/>
            <person name="Vandamme P."/>
        </authorList>
    </citation>
    <scope>NUCLEOTIDE SEQUENCE [LARGE SCALE GENOMIC DNA]</scope>
    <source>
        <strain evidence="12 13">LMG 1627</strain>
    </source>
</reference>
<feature type="compositionally biased region" description="Basic residues" evidence="10">
    <location>
        <begin position="132"/>
        <end position="146"/>
    </location>
</feature>
<evidence type="ECO:0000259" key="11">
    <source>
        <dbReference type="PROSITE" id="PS52015"/>
    </source>
</evidence>
<comment type="subcellular location">
    <subcellularLocation>
        <location evidence="1">Cell inner membrane</location>
        <topology evidence="1">Single-pass membrane protein</topology>
        <orientation evidence="1">Periplasmic side</orientation>
    </subcellularLocation>
</comment>
<name>A0ABX0K3I9_9PROT</name>
<comment type="similarity">
    <text evidence="2">Belongs to the TonB family.</text>
</comment>
<evidence type="ECO:0000256" key="6">
    <source>
        <dbReference type="ARBA" id="ARBA00022692"/>
    </source>
</evidence>
<evidence type="ECO:0000313" key="13">
    <source>
        <dbReference type="Proteomes" id="UP000631653"/>
    </source>
</evidence>
<gene>
    <name evidence="12" type="ORF">GOB81_05145</name>
</gene>
<accession>A0ABX0K3I9</accession>
<dbReference type="PANTHER" id="PTHR33446:SF2">
    <property type="entry name" value="PROTEIN TONB"/>
    <property type="match status" value="1"/>
</dbReference>
<evidence type="ECO:0000256" key="7">
    <source>
        <dbReference type="ARBA" id="ARBA00022927"/>
    </source>
</evidence>
<evidence type="ECO:0000256" key="4">
    <source>
        <dbReference type="ARBA" id="ARBA00022475"/>
    </source>
</evidence>
<feature type="compositionally biased region" description="Pro residues" evidence="10">
    <location>
        <begin position="87"/>
        <end position="97"/>
    </location>
</feature>
<evidence type="ECO:0000256" key="5">
    <source>
        <dbReference type="ARBA" id="ARBA00022519"/>
    </source>
</evidence>
<dbReference type="NCBIfam" id="TIGR01352">
    <property type="entry name" value="tonB_Cterm"/>
    <property type="match status" value="1"/>
</dbReference>
<dbReference type="Proteomes" id="UP000631653">
    <property type="component" value="Unassembled WGS sequence"/>
</dbReference>
<feature type="region of interest" description="Disordered" evidence="10">
    <location>
        <begin position="42"/>
        <end position="182"/>
    </location>
</feature>
<evidence type="ECO:0000313" key="12">
    <source>
        <dbReference type="EMBL" id="NHN88014.1"/>
    </source>
</evidence>
<evidence type="ECO:0000256" key="3">
    <source>
        <dbReference type="ARBA" id="ARBA00022448"/>
    </source>
</evidence>
<evidence type="ECO:0000256" key="2">
    <source>
        <dbReference type="ARBA" id="ARBA00006555"/>
    </source>
</evidence>
<organism evidence="12 13">
    <name type="scientific">Acetobacter conturbans</name>
    <dbReference type="NCBI Taxonomy" id="1737472"/>
    <lineage>
        <taxon>Bacteria</taxon>
        <taxon>Pseudomonadati</taxon>
        <taxon>Pseudomonadota</taxon>
        <taxon>Alphaproteobacteria</taxon>
        <taxon>Acetobacterales</taxon>
        <taxon>Acetobacteraceae</taxon>
        <taxon>Acetobacter</taxon>
    </lineage>
</organism>
<feature type="compositionally biased region" description="Low complexity" evidence="10">
    <location>
        <begin position="56"/>
        <end position="71"/>
    </location>
</feature>
<protein>
    <submittedName>
        <fullName evidence="12">TonB family protein</fullName>
    </submittedName>
</protein>
<dbReference type="SUPFAM" id="SSF74653">
    <property type="entry name" value="TolA/TonB C-terminal domain"/>
    <property type="match status" value="1"/>
</dbReference>
<dbReference type="PANTHER" id="PTHR33446">
    <property type="entry name" value="PROTEIN TONB-RELATED"/>
    <property type="match status" value="1"/>
</dbReference>
<dbReference type="Pfam" id="PF03544">
    <property type="entry name" value="TonB_C"/>
    <property type="match status" value="1"/>
</dbReference>
<keyword evidence="9" id="KW-0472">Membrane</keyword>
<dbReference type="InterPro" id="IPR006260">
    <property type="entry name" value="TonB/TolA_C"/>
</dbReference>
<keyword evidence="4" id="KW-1003">Cell membrane</keyword>
<proteinExistence type="inferred from homology"/>
<feature type="domain" description="TonB C-terminal" evidence="11">
    <location>
        <begin position="210"/>
        <end position="302"/>
    </location>
</feature>
<evidence type="ECO:0000256" key="8">
    <source>
        <dbReference type="ARBA" id="ARBA00022989"/>
    </source>
</evidence>
<feature type="compositionally biased region" description="Low complexity" evidence="10">
    <location>
        <begin position="152"/>
        <end position="163"/>
    </location>
</feature>
<keyword evidence="6" id="KW-0812">Transmembrane</keyword>
<feature type="compositionally biased region" description="Polar residues" evidence="10">
    <location>
        <begin position="106"/>
        <end position="126"/>
    </location>
</feature>
<keyword evidence="7" id="KW-0653">Protein transport</keyword>
<dbReference type="InterPro" id="IPR051045">
    <property type="entry name" value="TonB-dependent_transducer"/>
</dbReference>
<keyword evidence="13" id="KW-1185">Reference proteome</keyword>
<evidence type="ECO:0000256" key="9">
    <source>
        <dbReference type="ARBA" id="ARBA00023136"/>
    </source>
</evidence>
<evidence type="ECO:0000256" key="10">
    <source>
        <dbReference type="SAM" id="MobiDB-lite"/>
    </source>
</evidence>
<keyword evidence="3" id="KW-0813">Transport</keyword>
<dbReference type="EMBL" id="WOSY01000004">
    <property type="protein sequence ID" value="NHN88014.1"/>
    <property type="molecule type" value="Genomic_DNA"/>
</dbReference>
<dbReference type="InterPro" id="IPR037682">
    <property type="entry name" value="TonB_C"/>
</dbReference>
<dbReference type="Gene3D" id="3.30.1150.10">
    <property type="match status" value="1"/>
</dbReference>
<sequence>MLFSGLLHALLLAFAIYMSLHHHPRGNPQATEAGTVDMMFVTPPAESGMKGEHSDQQAGGSSAAQSSQSSSQEEKSEAAEGSLNPTPETPAAPPLPQAPSDESYPKPTNETAPINQASNKAGSGSRETAKQAPHRQAVRQAQRHQRAPSPFDSLTDLSLDQSSAPPRPNRHGRTGGSGGPIDLSIGPLVQNGRLNAPFATRSTVRGVSDDYSEEVDRWIRRHMYYPEEAAQNGEEGPSSVHVIIDRTGRVRFVRLTNQSGSYMLDAATTGMFRNAELPPIPPGIPGDHFDLDVTVNYILIRH</sequence>
<keyword evidence="8" id="KW-1133">Transmembrane helix</keyword>
<keyword evidence="5" id="KW-0997">Cell inner membrane</keyword>
<comment type="caution">
    <text evidence="12">The sequence shown here is derived from an EMBL/GenBank/DDBJ whole genome shotgun (WGS) entry which is preliminary data.</text>
</comment>
<evidence type="ECO:0000256" key="1">
    <source>
        <dbReference type="ARBA" id="ARBA00004383"/>
    </source>
</evidence>